<dbReference type="EMBL" id="AMZH03005390">
    <property type="protein sequence ID" value="RRT66523.1"/>
    <property type="molecule type" value="Genomic_DNA"/>
</dbReference>
<accession>A0A426ZR76</accession>
<sequence>MLHVKGKWKKNERFQYTKMRYWNREQHRATPDFSSKVDVMLNPETESSEKILAEFPQQLVAERIPRKRNPVEGDAKEGPSLPAQQGQQQEQQSSAVTQEKSSRQTSHSKQEEDYRSTKKQQQNLFKA</sequence>
<gene>
    <name evidence="2" type="ORF">B296_00008721</name>
</gene>
<organism evidence="2 3">
    <name type="scientific">Ensete ventricosum</name>
    <name type="common">Abyssinian banana</name>
    <name type="synonym">Musa ensete</name>
    <dbReference type="NCBI Taxonomy" id="4639"/>
    <lineage>
        <taxon>Eukaryota</taxon>
        <taxon>Viridiplantae</taxon>
        <taxon>Streptophyta</taxon>
        <taxon>Embryophyta</taxon>
        <taxon>Tracheophyta</taxon>
        <taxon>Spermatophyta</taxon>
        <taxon>Magnoliopsida</taxon>
        <taxon>Liliopsida</taxon>
        <taxon>Zingiberales</taxon>
        <taxon>Musaceae</taxon>
        <taxon>Ensete</taxon>
    </lineage>
</organism>
<evidence type="ECO:0000256" key="1">
    <source>
        <dbReference type="SAM" id="MobiDB-lite"/>
    </source>
</evidence>
<feature type="region of interest" description="Disordered" evidence="1">
    <location>
        <begin position="56"/>
        <end position="127"/>
    </location>
</feature>
<comment type="caution">
    <text evidence="2">The sequence shown here is derived from an EMBL/GenBank/DDBJ whole genome shotgun (WGS) entry which is preliminary data.</text>
</comment>
<reference evidence="2 3" key="1">
    <citation type="journal article" date="2014" name="Agronomy (Basel)">
        <title>A Draft Genome Sequence for Ensete ventricosum, the Drought-Tolerant Tree Against Hunger.</title>
        <authorList>
            <person name="Harrison J."/>
            <person name="Moore K.A."/>
            <person name="Paszkiewicz K."/>
            <person name="Jones T."/>
            <person name="Grant M."/>
            <person name="Ambacheew D."/>
            <person name="Muzemil S."/>
            <person name="Studholme D.J."/>
        </authorList>
    </citation>
    <scope>NUCLEOTIDE SEQUENCE [LARGE SCALE GENOMIC DNA]</scope>
</reference>
<feature type="compositionally biased region" description="Polar residues" evidence="1">
    <location>
        <begin position="93"/>
        <end position="107"/>
    </location>
</feature>
<evidence type="ECO:0000313" key="3">
    <source>
        <dbReference type="Proteomes" id="UP000287651"/>
    </source>
</evidence>
<dbReference type="Proteomes" id="UP000287651">
    <property type="component" value="Unassembled WGS sequence"/>
</dbReference>
<protein>
    <submittedName>
        <fullName evidence="2">Uncharacterized protein</fullName>
    </submittedName>
</protein>
<proteinExistence type="predicted"/>
<evidence type="ECO:0000313" key="2">
    <source>
        <dbReference type="EMBL" id="RRT66523.1"/>
    </source>
</evidence>
<dbReference type="AlphaFoldDB" id="A0A426ZR76"/>
<name>A0A426ZR76_ENSVE</name>